<organism evidence="2 3">
    <name type="scientific">Alicyclobacillus mali</name>
    <name type="common">ex Roth et al. 2021</name>
    <dbReference type="NCBI Taxonomy" id="1123961"/>
    <lineage>
        <taxon>Bacteria</taxon>
        <taxon>Bacillati</taxon>
        <taxon>Bacillota</taxon>
        <taxon>Bacilli</taxon>
        <taxon>Bacillales</taxon>
        <taxon>Alicyclobacillaceae</taxon>
        <taxon>Alicyclobacillus</taxon>
    </lineage>
</organism>
<evidence type="ECO:0000256" key="1">
    <source>
        <dbReference type="SAM" id="Coils"/>
    </source>
</evidence>
<proteinExistence type="predicted"/>
<keyword evidence="3" id="KW-1185">Reference proteome</keyword>
<dbReference type="Proteomes" id="UP000642910">
    <property type="component" value="Unassembled WGS sequence"/>
</dbReference>
<dbReference type="RefSeq" id="WP_067849721.1">
    <property type="nucleotide sequence ID" value="NZ_JADPKZ010000030.1"/>
</dbReference>
<evidence type="ECO:0000313" key="2">
    <source>
        <dbReference type="EMBL" id="MBF8377010.1"/>
    </source>
</evidence>
<keyword evidence="1" id="KW-0175">Coiled coil</keyword>
<comment type="caution">
    <text evidence="2">The sequence shown here is derived from an EMBL/GenBank/DDBJ whole genome shotgun (WGS) entry which is preliminary data.</text>
</comment>
<gene>
    <name evidence="2" type="ORF">IW967_03850</name>
</gene>
<protein>
    <submittedName>
        <fullName evidence="2">Uncharacterized protein</fullName>
    </submittedName>
</protein>
<dbReference type="EMBL" id="JADPKZ010000030">
    <property type="protein sequence ID" value="MBF8377010.1"/>
    <property type="molecule type" value="Genomic_DNA"/>
</dbReference>
<name>A0ABS0F142_9BACL</name>
<feature type="coiled-coil region" evidence="1">
    <location>
        <begin position="30"/>
        <end position="57"/>
    </location>
</feature>
<sequence>MSRLRSTAAITALSFLAGLLAATVYSARDLHRMHMEVASLRQAIDQLETENQFLIAEQSEPGKRSLRRIVVECPPNTPPEVQTAIRRQVLASLSFLLGKPMQLLYDNPYMPSAVLNVQTIPVAKRRYRLHVTAAIMTGDTLHLFVRGDVQAES</sequence>
<reference evidence="2 3" key="1">
    <citation type="submission" date="2020-11" db="EMBL/GenBank/DDBJ databases">
        <title>Genomic insight of Alicyclobacillus mali FL 18 reveals a new arsenic-resistant strain, with potential in environmental biotechnology.</title>
        <authorList>
            <person name="Fiorentino G."/>
            <person name="Gallo G."/>
            <person name="Aulitto M."/>
        </authorList>
    </citation>
    <scope>NUCLEOTIDE SEQUENCE [LARGE SCALE GENOMIC DNA]</scope>
    <source>
        <strain evidence="2 3">FL 18</strain>
    </source>
</reference>
<evidence type="ECO:0000313" key="3">
    <source>
        <dbReference type="Proteomes" id="UP000642910"/>
    </source>
</evidence>
<accession>A0ABS0F142</accession>